<evidence type="ECO:0000313" key="2">
    <source>
        <dbReference type="EMBL" id="MCK7593484.1"/>
    </source>
</evidence>
<reference evidence="2" key="1">
    <citation type="submission" date="2022-04" db="EMBL/GenBank/DDBJ databases">
        <title>Lysobacter sp. CAU 1642 isolated from sea sand.</title>
        <authorList>
            <person name="Kim W."/>
        </authorList>
    </citation>
    <scope>NUCLEOTIDE SEQUENCE</scope>
    <source>
        <strain evidence="2">CAU 1642</strain>
    </source>
</reference>
<dbReference type="RefSeq" id="WP_248207101.1">
    <property type="nucleotide sequence ID" value="NZ_JALNMH010000005.1"/>
</dbReference>
<accession>A0ABT0GG19</accession>
<proteinExistence type="predicted"/>
<dbReference type="SUPFAM" id="SSF82171">
    <property type="entry name" value="DPP6 N-terminal domain-like"/>
    <property type="match status" value="1"/>
</dbReference>
<sequence length="296" mass="32179">MRRALFACSLILSLPVLAESPGEVRRIGDGISTPRNEYNLSERAEVGLRVFARSDADFANSRIWLSRRVANGWSAPVEAPITDPRYRDSDPWLSVDGRSLYFVSDRPAAGRGAERRDLDLWRLEIDAEGRWGPPQHLGETINSPGYELGPELHGGVLYFNSARPGGPAGLSLYQASQADDGSFPDPAQPLPAPFNSGKAQGDFTLSPDGRIALFWSIRDGRADGDLFSVRREGEGWADSAERLPAPFNSPGFDYTPAFSADGRRLFLASDRIPAEAGGEGGVQLSDLYEVDAAALR</sequence>
<dbReference type="Gene3D" id="2.120.10.30">
    <property type="entry name" value="TolB, C-terminal domain"/>
    <property type="match status" value="1"/>
</dbReference>
<organism evidence="2 3">
    <name type="scientific">Pseudomarimonas salicorniae</name>
    <dbReference type="NCBI Taxonomy" id="2933270"/>
    <lineage>
        <taxon>Bacteria</taxon>
        <taxon>Pseudomonadati</taxon>
        <taxon>Pseudomonadota</taxon>
        <taxon>Gammaproteobacteria</taxon>
        <taxon>Lysobacterales</taxon>
        <taxon>Lysobacteraceae</taxon>
        <taxon>Pseudomarimonas</taxon>
    </lineage>
</organism>
<feature type="signal peptide" evidence="1">
    <location>
        <begin position="1"/>
        <end position="18"/>
    </location>
</feature>
<dbReference type="Pfam" id="PF07676">
    <property type="entry name" value="PD40"/>
    <property type="match status" value="3"/>
</dbReference>
<dbReference type="Proteomes" id="UP001431449">
    <property type="component" value="Unassembled WGS sequence"/>
</dbReference>
<gene>
    <name evidence="2" type="ORF">M0G41_07365</name>
</gene>
<dbReference type="EMBL" id="JALNMH010000005">
    <property type="protein sequence ID" value="MCK7593484.1"/>
    <property type="molecule type" value="Genomic_DNA"/>
</dbReference>
<protein>
    <recommendedName>
        <fullName evidence="4">WD40-like Beta Propeller Repeat</fullName>
    </recommendedName>
</protein>
<evidence type="ECO:0000256" key="1">
    <source>
        <dbReference type="SAM" id="SignalP"/>
    </source>
</evidence>
<dbReference type="InterPro" id="IPR011042">
    <property type="entry name" value="6-blade_b-propeller_TolB-like"/>
</dbReference>
<evidence type="ECO:0008006" key="4">
    <source>
        <dbReference type="Google" id="ProtNLM"/>
    </source>
</evidence>
<evidence type="ECO:0000313" key="3">
    <source>
        <dbReference type="Proteomes" id="UP001431449"/>
    </source>
</evidence>
<dbReference type="InterPro" id="IPR011659">
    <property type="entry name" value="WD40"/>
</dbReference>
<keyword evidence="1" id="KW-0732">Signal</keyword>
<name>A0ABT0GG19_9GAMM</name>
<keyword evidence="3" id="KW-1185">Reference proteome</keyword>
<comment type="caution">
    <text evidence="2">The sequence shown here is derived from an EMBL/GenBank/DDBJ whole genome shotgun (WGS) entry which is preliminary data.</text>
</comment>
<feature type="chain" id="PRO_5045763853" description="WD40-like Beta Propeller Repeat" evidence="1">
    <location>
        <begin position="19"/>
        <end position="296"/>
    </location>
</feature>